<dbReference type="AlphaFoldDB" id="A0A3S5AMM7"/>
<gene>
    <name evidence="1" type="ORF">PXEA_LOCUS26698</name>
</gene>
<proteinExistence type="predicted"/>
<accession>A0A3S5AMM7</accession>
<protein>
    <submittedName>
        <fullName evidence="1">Uncharacterized protein</fullName>
    </submittedName>
</protein>
<dbReference type="Proteomes" id="UP000784294">
    <property type="component" value="Unassembled WGS sequence"/>
</dbReference>
<comment type="caution">
    <text evidence="1">The sequence shown here is derived from an EMBL/GenBank/DDBJ whole genome shotgun (WGS) entry which is preliminary data.</text>
</comment>
<reference evidence="1" key="1">
    <citation type="submission" date="2018-11" db="EMBL/GenBank/DDBJ databases">
        <authorList>
            <consortium name="Pathogen Informatics"/>
        </authorList>
    </citation>
    <scope>NUCLEOTIDE SEQUENCE</scope>
</reference>
<sequence length="105" mass="12171">MTSSVKIRMFVPSRLLPRLCQITRQKSDIVKWQKYKVLLAHWCVEPVTFAETGRIRGWEADNWWKVSCPVSPSVSTSPVRRPSSSWHDANLSWLFHQIINSSTSD</sequence>
<keyword evidence="2" id="KW-1185">Reference proteome</keyword>
<evidence type="ECO:0000313" key="2">
    <source>
        <dbReference type="Proteomes" id="UP000784294"/>
    </source>
</evidence>
<organism evidence="1 2">
    <name type="scientific">Protopolystoma xenopodis</name>
    <dbReference type="NCBI Taxonomy" id="117903"/>
    <lineage>
        <taxon>Eukaryota</taxon>
        <taxon>Metazoa</taxon>
        <taxon>Spiralia</taxon>
        <taxon>Lophotrochozoa</taxon>
        <taxon>Platyhelminthes</taxon>
        <taxon>Monogenea</taxon>
        <taxon>Polyopisthocotylea</taxon>
        <taxon>Polystomatidea</taxon>
        <taxon>Polystomatidae</taxon>
        <taxon>Protopolystoma</taxon>
    </lineage>
</organism>
<evidence type="ECO:0000313" key="1">
    <source>
        <dbReference type="EMBL" id="VEL33258.1"/>
    </source>
</evidence>
<name>A0A3S5AMM7_9PLAT</name>
<dbReference type="EMBL" id="CAAALY010245451">
    <property type="protein sequence ID" value="VEL33258.1"/>
    <property type="molecule type" value="Genomic_DNA"/>
</dbReference>